<evidence type="ECO:0000256" key="1">
    <source>
        <dbReference type="SAM" id="MobiDB-lite"/>
    </source>
</evidence>
<organism evidence="2">
    <name type="scientific">Culicoides sonorensis</name>
    <name type="common">Biting midge</name>
    <dbReference type="NCBI Taxonomy" id="179676"/>
    <lineage>
        <taxon>Eukaryota</taxon>
        <taxon>Metazoa</taxon>
        <taxon>Ecdysozoa</taxon>
        <taxon>Arthropoda</taxon>
        <taxon>Hexapoda</taxon>
        <taxon>Insecta</taxon>
        <taxon>Pterygota</taxon>
        <taxon>Neoptera</taxon>
        <taxon>Endopterygota</taxon>
        <taxon>Diptera</taxon>
        <taxon>Nematocera</taxon>
        <taxon>Chironomoidea</taxon>
        <taxon>Ceratopogonidae</taxon>
        <taxon>Ceratopogoninae</taxon>
        <taxon>Culicoides</taxon>
        <taxon>Monoculicoides</taxon>
    </lineage>
</organism>
<dbReference type="GO" id="GO:0005730">
    <property type="term" value="C:nucleolus"/>
    <property type="evidence" value="ECO:0007669"/>
    <property type="project" value="TreeGrafter"/>
</dbReference>
<feature type="compositionally biased region" description="Basic residues" evidence="1">
    <location>
        <begin position="128"/>
        <end position="146"/>
    </location>
</feature>
<name>A0A336KY80_CULSO</name>
<dbReference type="EMBL" id="UFQT01000661">
    <property type="protein sequence ID" value="SSX26249.1"/>
    <property type="molecule type" value="Genomic_DNA"/>
</dbReference>
<dbReference type="InterPro" id="IPR009548">
    <property type="entry name" value="Prkrip1"/>
</dbReference>
<dbReference type="AlphaFoldDB" id="A0A336KY80"/>
<dbReference type="PANTHER" id="PTHR13507:SF0">
    <property type="entry name" value="PRKR-INTERACTING PROTEIN 1"/>
    <property type="match status" value="1"/>
</dbReference>
<gene>
    <name evidence="2" type="primary">CSON013252</name>
</gene>
<sequence length="218" mass="25515">MYEKVEIRNEIKSKDDGKTEKKEFVHRSLVDVQRLKLEKLMKNPEKPIIIPESRQERDFNASVPSFVRNVMGSSAGAGSGEFHVYRNLRRKEYARLKGIEEKSKREEADEAFNAKLEQNRREAEERTAKKREKRMKKKQHGASNKKPKVEEKKEWKPLSDDELLNEESDKDEKEEEKQNQKKNEEEQNVKSEDSSTKEPTETSADSINESESKSEKTT</sequence>
<dbReference type="EMBL" id="UFQS01000661">
    <property type="protein sequence ID" value="SSX05890.1"/>
    <property type="molecule type" value="Genomic_DNA"/>
</dbReference>
<feature type="compositionally biased region" description="Basic and acidic residues" evidence="1">
    <location>
        <begin position="98"/>
        <end position="107"/>
    </location>
</feature>
<dbReference type="VEuPathDB" id="VectorBase:CSON013252"/>
<dbReference type="PANTHER" id="PTHR13507">
    <property type="entry name" value="PRKR-INTERACTING PROTEIN 1"/>
    <property type="match status" value="1"/>
</dbReference>
<reference evidence="3" key="2">
    <citation type="submission" date="2018-07" db="EMBL/GenBank/DDBJ databases">
        <authorList>
            <person name="Quirk P.G."/>
            <person name="Krulwich T.A."/>
        </authorList>
    </citation>
    <scope>NUCLEOTIDE SEQUENCE</scope>
</reference>
<accession>A0A336KY80</accession>
<dbReference type="GO" id="GO:0004860">
    <property type="term" value="F:protein kinase inhibitor activity"/>
    <property type="evidence" value="ECO:0007669"/>
    <property type="project" value="TreeGrafter"/>
</dbReference>
<proteinExistence type="predicted"/>
<dbReference type="OMA" id="CCVHTIA"/>
<protein>
    <submittedName>
        <fullName evidence="2">CSON013252 protein</fullName>
    </submittedName>
</protein>
<dbReference type="GO" id="GO:0003725">
    <property type="term" value="F:double-stranded RNA binding"/>
    <property type="evidence" value="ECO:0007669"/>
    <property type="project" value="InterPro"/>
</dbReference>
<reference evidence="2" key="1">
    <citation type="submission" date="2018-04" db="EMBL/GenBank/DDBJ databases">
        <authorList>
            <person name="Go L.Y."/>
            <person name="Mitchell J.A."/>
        </authorList>
    </citation>
    <scope>NUCLEOTIDE SEQUENCE</scope>
    <source>
        <tissue evidence="2">Whole organism</tissue>
    </source>
</reference>
<feature type="region of interest" description="Disordered" evidence="1">
    <location>
        <begin position="1"/>
        <end position="20"/>
    </location>
</feature>
<evidence type="ECO:0000313" key="2">
    <source>
        <dbReference type="EMBL" id="SSX05890.1"/>
    </source>
</evidence>
<dbReference type="GO" id="GO:0019901">
    <property type="term" value="F:protein kinase binding"/>
    <property type="evidence" value="ECO:0007669"/>
    <property type="project" value="TreeGrafter"/>
</dbReference>
<feature type="compositionally biased region" description="Basic and acidic residues" evidence="1">
    <location>
        <begin position="147"/>
        <end position="159"/>
    </location>
</feature>
<feature type="compositionally biased region" description="Basic and acidic residues" evidence="1">
    <location>
        <begin position="175"/>
        <end position="200"/>
    </location>
</feature>
<feature type="region of interest" description="Disordered" evidence="1">
    <location>
        <begin position="98"/>
        <end position="218"/>
    </location>
</feature>
<feature type="compositionally biased region" description="Acidic residues" evidence="1">
    <location>
        <begin position="160"/>
        <end position="174"/>
    </location>
</feature>
<dbReference type="Pfam" id="PF06658">
    <property type="entry name" value="DUF1168"/>
    <property type="match status" value="1"/>
</dbReference>
<evidence type="ECO:0000313" key="3">
    <source>
        <dbReference type="EMBL" id="SSX26249.1"/>
    </source>
</evidence>
<feature type="compositionally biased region" description="Basic and acidic residues" evidence="1">
    <location>
        <begin position="117"/>
        <end position="127"/>
    </location>
</feature>